<reference evidence="1" key="1">
    <citation type="submission" date="2018-02" db="EMBL/GenBank/DDBJ databases">
        <title>Rhizophora mucronata_Transcriptome.</title>
        <authorList>
            <person name="Meera S.P."/>
            <person name="Sreeshan A."/>
            <person name="Augustine A."/>
        </authorList>
    </citation>
    <scope>NUCLEOTIDE SEQUENCE</scope>
    <source>
        <tissue evidence="1">Leaf</tissue>
    </source>
</reference>
<evidence type="ECO:0000313" key="1">
    <source>
        <dbReference type="EMBL" id="MBX14872.1"/>
    </source>
</evidence>
<name>A0A2P2LA70_RHIMU</name>
<proteinExistence type="predicted"/>
<protein>
    <submittedName>
        <fullName evidence="1">Uncharacterized protein</fullName>
    </submittedName>
</protein>
<sequence>MILNEKGVSENNLGHNIWNKDIPAIYHPTVTKLTSNSTSLIKFNIGWANT</sequence>
<dbReference type="EMBL" id="GGEC01034388">
    <property type="protein sequence ID" value="MBX14872.1"/>
    <property type="molecule type" value="Transcribed_RNA"/>
</dbReference>
<accession>A0A2P2LA70</accession>
<organism evidence="1">
    <name type="scientific">Rhizophora mucronata</name>
    <name type="common">Asiatic mangrove</name>
    <dbReference type="NCBI Taxonomy" id="61149"/>
    <lineage>
        <taxon>Eukaryota</taxon>
        <taxon>Viridiplantae</taxon>
        <taxon>Streptophyta</taxon>
        <taxon>Embryophyta</taxon>
        <taxon>Tracheophyta</taxon>
        <taxon>Spermatophyta</taxon>
        <taxon>Magnoliopsida</taxon>
        <taxon>eudicotyledons</taxon>
        <taxon>Gunneridae</taxon>
        <taxon>Pentapetalae</taxon>
        <taxon>rosids</taxon>
        <taxon>fabids</taxon>
        <taxon>Malpighiales</taxon>
        <taxon>Rhizophoraceae</taxon>
        <taxon>Rhizophora</taxon>
    </lineage>
</organism>
<dbReference type="AlphaFoldDB" id="A0A2P2LA70"/>